<proteinExistence type="predicted"/>
<reference evidence="2" key="1">
    <citation type="journal article" date="2022" name="Int. J. Mol. Sci.">
        <title>Draft Genome of Tanacetum Coccineum: Genomic Comparison of Closely Related Tanacetum-Family Plants.</title>
        <authorList>
            <person name="Yamashiro T."/>
            <person name="Shiraishi A."/>
            <person name="Nakayama K."/>
            <person name="Satake H."/>
        </authorList>
    </citation>
    <scope>NUCLEOTIDE SEQUENCE</scope>
</reference>
<accession>A0ABQ4ZZK9</accession>
<reference evidence="2" key="2">
    <citation type="submission" date="2022-01" db="EMBL/GenBank/DDBJ databases">
        <authorList>
            <person name="Yamashiro T."/>
            <person name="Shiraishi A."/>
            <person name="Satake H."/>
            <person name="Nakayama K."/>
        </authorList>
    </citation>
    <scope>NUCLEOTIDE SEQUENCE</scope>
</reference>
<protein>
    <submittedName>
        <fullName evidence="2">Uncharacterized protein</fullName>
    </submittedName>
</protein>
<dbReference type="Proteomes" id="UP001151760">
    <property type="component" value="Unassembled WGS sequence"/>
</dbReference>
<dbReference type="EMBL" id="BQNB010011758">
    <property type="protein sequence ID" value="GJS94786.1"/>
    <property type="molecule type" value="Genomic_DNA"/>
</dbReference>
<evidence type="ECO:0000313" key="2">
    <source>
        <dbReference type="EMBL" id="GJS94786.1"/>
    </source>
</evidence>
<gene>
    <name evidence="2" type="ORF">Tco_0801754</name>
</gene>
<comment type="caution">
    <text evidence="2">The sequence shown here is derived from an EMBL/GenBank/DDBJ whole genome shotgun (WGS) entry which is preliminary data.</text>
</comment>
<organism evidence="2 3">
    <name type="scientific">Tanacetum coccineum</name>
    <dbReference type="NCBI Taxonomy" id="301880"/>
    <lineage>
        <taxon>Eukaryota</taxon>
        <taxon>Viridiplantae</taxon>
        <taxon>Streptophyta</taxon>
        <taxon>Embryophyta</taxon>
        <taxon>Tracheophyta</taxon>
        <taxon>Spermatophyta</taxon>
        <taxon>Magnoliopsida</taxon>
        <taxon>eudicotyledons</taxon>
        <taxon>Gunneridae</taxon>
        <taxon>Pentapetalae</taxon>
        <taxon>asterids</taxon>
        <taxon>campanulids</taxon>
        <taxon>Asterales</taxon>
        <taxon>Asteraceae</taxon>
        <taxon>Asteroideae</taxon>
        <taxon>Anthemideae</taxon>
        <taxon>Anthemidinae</taxon>
        <taxon>Tanacetum</taxon>
    </lineage>
</organism>
<name>A0ABQ4ZZK9_9ASTR</name>
<evidence type="ECO:0000256" key="1">
    <source>
        <dbReference type="SAM" id="MobiDB-lite"/>
    </source>
</evidence>
<sequence>MAASAITISSDSSDESVGSPPSQVILFGDIPTVIPSTSMVALETSIIAPVISYAAPVVETTLVASPTELCDLVSYLGSDSDSPDEMSSLEHISPLLAISPFLCTDSSEALDSFDRPPLQDPYVATVARWRSRVTARPSSLSKFPITPVTAPPEIRRRSAILIRLGEAIPFGRPYRTYLNGPHQAHSDLRLEMYHLDCVTLRGEHHDVVSIRRCASYSISTLSPVDSVLSSTPVMGSLAPTRADLLPPRKRFRDSYSFEASIEEDAEVGPIETGVDMELGIGDGDDVRYHVEIDPRDVRDDTEEYEADTSAGDTAEVGVDPMSALIVEEEIVELIGEDSSDSSGTRDGIVRSFEDMSIDLDDAVRDFYHHMIEVSIDRIVGIETAQSRLEADQLIASGDRARMAERIYSLRLENLKVRAMLDIERDRVNNLRLHMSLSQEDFHHIRRDRDDTRGRLRRLESYVERHLGFRP</sequence>
<evidence type="ECO:0000313" key="3">
    <source>
        <dbReference type="Proteomes" id="UP001151760"/>
    </source>
</evidence>
<keyword evidence="3" id="KW-1185">Reference proteome</keyword>
<feature type="region of interest" description="Disordered" evidence="1">
    <location>
        <begin position="1"/>
        <end position="20"/>
    </location>
</feature>